<sequence>MTAPLLAQIELPPNTTKNDQLESSISAQETLPLIFRASLSPYSSGQVLLPRRRHGADRRSLELRGPAASPRAGSTARSTEPRVGGERPGNGWSLALAMLSLSAHRNRDVHRADRALGRGVGAWQPRPGAHHEPTGERIPIAAPEPSDSARASNCSGWPEHHSTTMVRSGRQQGTDTAIEWLARVTGNDRREVVGTALTGNRWTFWATTRAGRAQGKPATHPGISGGQIWSGNTFEMGRPTRDVRTSTRTPTKGGVPERGDARYPYGRNAGPRDRNEFPLRGAVRDRGHARLVTNGWIPLRFFVLGGGYGNYTLVAEDAVT</sequence>
<evidence type="ECO:0000313" key="2">
    <source>
        <dbReference type="EMBL" id="ROS43964.1"/>
    </source>
</evidence>
<reference evidence="2 3" key="1">
    <citation type="submission" date="2018-11" db="EMBL/GenBank/DDBJ databases">
        <title>Sequencing the genomes of 1000 actinobacteria strains.</title>
        <authorList>
            <person name="Klenk H.-P."/>
        </authorList>
    </citation>
    <scope>NUCLEOTIDE SEQUENCE [LARGE SCALE GENOMIC DNA]</scope>
    <source>
        <strain evidence="2 3">DSM 44348</strain>
    </source>
</reference>
<dbReference type="AlphaFoldDB" id="A0A3N2H4Y1"/>
<keyword evidence="3" id="KW-1185">Reference proteome</keyword>
<proteinExistence type="predicted"/>
<evidence type="ECO:0000256" key="1">
    <source>
        <dbReference type="SAM" id="MobiDB-lite"/>
    </source>
</evidence>
<dbReference type="EMBL" id="RKHY01000001">
    <property type="protein sequence ID" value="ROS43964.1"/>
    <property type="molecule type" value="Genomic_DNA"/>
</dbReference>
<feature type="region of interest" description="Disordered" evidence="1">
    <location>
        <begin position="211"/>
        <end position="274"/>
    </location>
</feature>
<organism evidence="2 3">
    <name type="scientific">Amycolatopsis thermoflava</name>
    <dbReference type="NCBI Taxonomy" id="84480"/>
    <lineage>
        <taxon>Bacteria</taxon>
        <taxon>Bacillati</taxon>
        <taxon>Actinomycetota</taxon>
        <taxon>Actinomycetes</taxon>
        <taxon>Pseudonocardiales</taxon>
        <taxon>Pseudonocardiaceae</taxon>
        <taxon>Amycolatopsis</taxon>
        <taxon>Amycolatopsis methanolica group</taxon>
    </lineage>
</organism>
<accession>A0A3N2H4Y1</accession>
<gene>
    <name evidence="2" type="ORF">EDD35_6385</name>
</gene>
<evidence type="ECO:0000313" key="3">
    <source>
        <dbReference type="Proteomes" id="UP000274843"/>
    </source>
</evidence>
<comment type="caution">
    <text evidence="2">The sequence shown here is derived from an EMBL/GenBank/DDBJ whole genome shotgun (WGS) entry which is preliminary data.</text>
</comment>
<feature type="region of interest" description="Disordered" evidence="1">
    <location>
        <begin position="46"/>
        <end position="89"/>
    </location>
</feature>
<name>A0A3N2H4Y1_9PSEU</name>
<feature type="region of interest" description="Disordered" evidence="1">
    <location>
        <begin position="119"/>
        <end position="171"/>
    </location>
</feature>
<protein>
    <submittedName>
        <fullName evidence="2">Uncharacterized protein</fullName>
    </submittedName>
</protein>
<dbReference type="Proteomes" id="UP000274843">
    <property type="component" value="Unassembled WGS sequence"/>
</dbReference>